<dbReference type="PANTHER" id="PTHR46205:SF5">
    <property type="entry name" value="BLANKS-RELATED"/>
    <property type="match status" value="1"/>
</dbReference>
<evidence type="ECO:0000256" key="1">
    <source>
        <dbReference type="ARBA" id="ARBA00022884"/>
    </source>
</evidence>
<dbReference type="GO" id="GO:0035197">
    <property type="term" value="F:siRNA binding"/>
    <property type="evidence" value="ECO:0007669"/>
    <property type="project" value="TreeGrafter"/>
</dbReference>
<dbReference type="InterPro" id="IPR051247">
    <property type="entry name" value="RLC_Component"/>
</dbReference>
<accession>A0A5E4M3H1</accession>
<dbReference type="Pfam" id="PF00035">
    <property type="entry name" value="dsrm"/>
    <property type="match status" value="2"/>
</dbReference>
<feature type="domain" description="DRBM" evidence="4">
    <location>
        <begin position="309"/>
        <end position="345"/>
    </location>
</feature>
<feature type="region of interest" description="Disordered" evidence="3">
    <location>
        <begin position="1"/>
        <end position="110"/>
    </location>
</feature>
<evidence type="ECO:0000256" key="2">
    <source>
        <dbReference type="PROSITE-ProRule" id="PRU00266"/>
    </source>
</evidence>
<dbReference type="InterPro" id="IPR014720">
    <property type="entry name" value="dsRBD_dom"/>
</dbReference>
<dbReference type="SMART" id="SM00358">
    <property type="entry name" value="DSRM"/>
    <property type="match status" value="2"/>
</dbReference>
<dbReference type="OrthoDB" id="6363432at2759"/>
<dbReference type="EMBL" id="CABPRJ010000035">
    <property type="protein sequence ID" value="VVC26496.1"/>
    <property type="molecule type" value="Genomic_DNA"/>
</dbReference>
<dbReference type="GO" id="GO:0070920">
    <property type="term" value="P:regulation of regulatory ncRNA processing"/>
    <property type="evidence" value="ECO:0007669"/>
    <property type="project" value="TreeGrafter"/>
</dbReference>
<dbReference type="Proteomes" id="UP000325440">
    <property type="component" value="Unassembled WGS sequence"/>
</dbReference>
<feature type="compositionally biased region" description="Basic residues" evidence="3">
    <location>
        <begin position="98"/>
        <end position="110"/>
    </location>
</feature>
<name>A0A5E4M3H1_9HEMI</name>
<sequence>MYNTKNTSNSSVSNHYNRKEPFNQQQQKSTNQQPVSKGPITRATRSQQLIQSLESNKVNQSPEVQSPSMQDNQSIITKPETNQSVEGSNEEKQDVKWLPKRKLNKKEQKKRLNARMRRLVCPKSPLMVFSELYKDVPIKLDEQIHDNCIIFTASIEIDGQVYTGDHVSKTQAKQKACENFLRLMLSKKISEPTSSSDKKEEGAVTAEDTMDVDSTDNSNSVKSKGPPQEDFPWPHFASLAMHNLISHWDLQPAPKSTHEVTSVRAPLKVGGMKKFPTNPENYNPVQLLHQMSPGIKFNEIAIATTSQSRFEASCEMNGVTFKGQGPTKKAAKRESAIAAIKYVWGFDFNSVEKK</sequence>
<dbReference type="GO" id="GO:0070578">
    <property type="term" value="C:RISC-loading complex"/>
    <property type="evidence" value="ECO:0007669"/>
    <property type="project" value="TreeGrafter"/>
</dbReference>
<feature type="compositionally biased region" description="Polar residues" evidence="3">
    <location>
        <begin position="43"/>
        <end position="87"/>
    </location>
</feature>
<dbReference type="SUPFAM" id="SSF54768">
    <property type="entry name" value="dsRNA-binding domain-like"/>
    <property type="match status" value="2"/>
</dbReference>
<evidence type="ECO:0000256" key="3">
    <source>
        <dbReference type="SAM" id="MobiDB-lite"/>
    </source>
</evidence>
<keyword evidence="1 2" id="KW-0694">RNA-binding</keyword>
<evidence type="ECO:0000259" key="4">
    <source>
        <dbReference type="PROSITE" id="PS50137"/>
    </source>
</evidence>
<dbReference type="GO" id="GO:0005634">
    <property type="term" value="C:nucleus"/>
    <property type="evidence" value="ECO:0007669"/>
    <property type="project" value="TreeGrafter"/>
</dbReference>
<reference evidence="5 6" key="1">
    <citation type="submission" date="2019-08" db="EMBL/GenBank/DDBJ databases">
        <authorList>
            <person name="Alioto T."/>
            <person name="Alioto T."/>
            <person name="Gomez Garrido J."/>
        </authorList>
    </citation>
    <scope>NUCLEOTIDE SEQUENCE [LARGE SCALE GENOMIC DNA]</scope>
</reference>
<dbReference type="AlphaFoldDB" id="A0A5E4M3H1"/>
<organism evidence="5 6">
    <name type="scientific">Cinara cedri</name>
    <dbReference type="NCBI Taxonomy" id="506608"/>
    <lineage>
        <taxon>Eukaryota</taxon>
        <taxon>Metazoa</taxon>
        <taxon>Ecdysozoa</taxon>
        <taxon>Arthropoda</taxon>
        <taxon>Hexapoda</taxon>
        <taxon>Insecta</taxon>
        <taxon>Pterygota</taxon>
        <taxon>Neoptera</taxon>
        <taxon>Paraneoptera</taxon>
        <taxon>Hemiptera</taxon>
        <taxon>Sternorrhyncha</taxon>
        <taxon>Aphidomorpha</taxon>
        <taxon>Aphidoidea</taxon>
        <taxon>Aphididae</taxon>
        <taxon>Lachninae</taxon>
        <taxon>Cinara</taxon>
    </lineage>
</organism>
<dbReference type="GO" id="GO:0003725">
    <property type="term" value="F:double-stranded RNA binding"/>
    <property type="evidence" value="ECO:0007669"/>
    <property type="project" value="TreeGrafter"/>
</dbReference>
<dbReference type="Gene3D" id="3.30.160.20">
    <property type="match status" value="2"/>
</dbReference>
<feature type="compositionally biased region" description="Low complexity" evidence="3">
    <location>
        <begin position="1"/>
        <end position="14"/>
    </location>
</feature>
<gene>
    <name evidence="5" type="ORF">CINCED_3A019714</name>
</gene>
<proteinExistence type="predicted"/>
<dbReference type="GO" id="GO:0030422">
    <property type="term" value="P:siRNA processing"/>
    <property type="evidence" value="ECO:0007669"/>
    <property type="project" value="TreeGrafter"/>
</dbReference>
<feature type="compositionally biased region" description="Low complexity" evidence="3">
    <location>
        <begin position="24"/>
        <end position="33"/>
    </location>
</feature>
<dbReference type="GO" id="GO:0005737">
    <property type="term" value="C:cytoplasm"/>
    <property type="evidence" value="ECO:0007669"/>
    <property type="project" value="TreeGrafter"/>
</dbReference>
<keyword evidence="6" id="KW-1185">Reference proteome</keyword>
<evidence type="ECO:0000313" key="5">
    <source>
        <dbReference type="EMBL" id="VVC26496.1"/>
    </source>
</evidence>
<protein>
    <submittedName>
        <fullName evidence="5">Double-stranded RNA-binding domain</fullName>
    </submittedName>
</protein>
<evidence type="ECO:0000313" key="6">
    <source>
        <dbReference type="Proteomes" id="UP000325440"/>
    </source>
</evidence>
<dbReference type="PROSITE" id="PS50137">
    <property type="entry name" value="DS_RBD"/>
    <property type="match status" value="1"/>
</dbReference>
<feature type="region of interest" description="Disordered" evidence="3">
    <location>
        <begin position="190"/>
        <end position="228"/>
    </location>
</feature>
<dbReference type="GO" id="GO:0016442">
    <property type="term" value="C:RISC complex"/>
    <property type="evidence" value="ECO:0007669"/>
    <property type="project" value="TreeGrafter"/>
</dbReference>
<dbReference type="PANTHER" id="PTHR46205">
    <property type="entry name" value="LOQUACIOUS, ISOFORM B"/>
    <property type="match status" value="1"/>
</dbReference>